<reference evidence="4" key="1">
    <citation type="submission" date="2023-04" db="EMBL/GenBank/DDBJ databases">
        <authorList>
            <person name="Vijverberg K."/>
            <person name="Xiong W."/>
            <person name="Schranz E."/>
        </authorList>
    </citation>
    <scope>NUCLEOTIDE SEQUENCE</scope>
</reference>
<gene>
    <name evidence="4" type="ORF">LSALG_LOCUS24469</name>
</gene>
<name>A0AA35Z323_LACSI</name>
<organism evidence="4 5">
    <name type="scientific">Lactuca saligna</name>
    <name type="common">Willowleaf lettuce</name>
    <dbReference type="NCBI Taxonomy" id="75948"/>
    <lineage>
        <taxon>Eukaryota</taxon>
        <taxon>Viridiplantae</taxon>
        <taxon>Streptophyta</taxon>
        <taxon>Embryophyta</taxon>
        <taxon>Tracheophyta</taxon>
        <taxon>Spermatophyta</taxon>
        <taxon>Magnoliopsida</taxon>
        <taxon>eudicotyledons</taxon>
        <taxon>Gunneridae</taxon>
        <taxon>Pentapetalae</taxon>
        <taxon>asterids</taxon>
        <taxon>campanulids</taxon>
        <taxon>Asterales</taxon>
        <taxon>Asteraceae</taxon>
        <taxon>Cichorioideae</taxon>
        <taxon>Cichorieae</taxon>
        <taxon>Lactucinae</taxon>
        <taxon>Lactuca</taxon>
    </lineage>
</organism>
<dbReference type="Proteomes" id="UP001177003">
    <property type="component" value="Chromosome 5"/>
</dbReference>
<feature type="coiled-coil region" evidence="1">
    <location>
        <begin position="350"/>
        <end position="398"/>
    </location>
</feature>
<feature type="region of interest" description="Disordered" evidence="2">
    <location>
        <begin position="253"/>
        <end position="275"/>
    </location>
</feature>
<evidence type="ECO:0000313" key="5">
    <source>
        <dbReference type="Proteomes" id="UP001177003"/>
    </source>
</evidence>
<feature type="domain" description="Transposase-associated" evidence="3">
    <location>
        <begin position="5"/>
        <end position="92"/>
    </location>
</feature>
<dbReference type="AlphaFoldDB" id="A0AA35Z323"/>
<keyword evidence="5" id="KW-1185">Reference proteome</keyword>
<evidence type="ECO:0000313" key="4">
    <source>
        <dbReference type="EMBL" id="CAI9284978.1"/>
    </source>
</evidence>
<sequence length="409" mass="47639">MLSNREWMYTKRLIDGIFNPEWPQYVKHFLEFAYANATNIQCTINNGEEIFEIRCPCTKCKNRLYKVRTLIRNHLIDRGFMKNYSLWHAHGELYPTQEMRQCSNPIATQHEGQCSNTETAPDMDYRRYEEMVIETMHQPKAFYYQQTPQQPNLEAQKFYKILKQASEPLWDGCTNASTLSTTTRLLDWKSQSNVSDTSFNNLLSIVKDILPPSEKLPDNIYETKKMFKLLQLPSQRIHIQGKREECSKFGVNIHPGANGKTGRHTGGSIGNTDHRRKLDSYMRGLSEKYGDDPTKHVHDVDVWNMSQLQRQKGTHKGRMYGIGTADSQFLFTGLLSVGGDSSHYVQNEEVERLRNEMDSMREAEAQREARDTQRELEMEEMQKKHALLEAQMTDFFKQNNFSGNPPQRN</sequence>
<evidence type="ECO:0000256" key="2">
    <source>
        <dbReference type="SAM" id="MobiDB-lite"/>
    </source>
</evidence>
<evidence type="ECO:0000256" key="1">
    <source>
        <dbReference type="SAM" id="Coils"/>
    </source>
</evidence>
<evidence type="ECO:0000259" key="3">
    <source>
        <dbReference type="Pfam" id="PF13963"/>
    </source>
</evidence>
<dbReference type="EMBL" id="OX465081">
    <property type="protein sequence ID" value="CAI9284978.1"/>
    <property type="molecule type" value="Genomic_DNA"/>
</dbReference>
<proteinExistence type="predicted"/>
<accession>A0AA35Z323</accession>
<dbReference type="Pfam" id="PF13963">
    <property type="entry name" value="Transpos_assoc"/>
    <property type="match status" value="1"/>
</dbReference>
<keyword evidence="1" id="KW-0175">Coiled coil</keyword>
<dbReference type="InterPro" id="IPR029480">
    <property type="entry name" value="Transpos_assoc"/>
</dbReference>
<protein>
    <recommendedName>
        <fullName evidence="3">Transposase-associated domain-containing protein</fullName>
    </recommendedName>
</protein>